<dbReference type="Gene3D" id="3.40.50.2300">
    <property type="match status" value="1"/>
</dbReference>
<dbReference type="Proteomes" id="UP000249873">
    <property type="component" value="Chromosome"/>
</dbReference>
<dbReference type="Pfam" id="PF00072">
    <property type="entry name" value="Response_reg"/>
    <property type="match status" value="1"/>
</dbReference>
<evidence type="ECO:0000259" key="3">
    <source>
        <dbReference type="PROSITE" id="PS50930"/>
    </source>
</evidence>
<reference evidence="4 5" key="1">
    <citation type="submission" date="2018-05" db="EMBL/GenBank/DDBJ databases">
        <title>Complete genome sequence of Arcticibacterium luteifluviistationis SM1504T, a cytophagaceae bacterium isolated from Arctic surface seawater.</title>
        <authorList>
            <person name="Li Y."/>
            <person name="Qin Q.-L."/>
        </authorList>
    </citation>
    <scope>NUCLEOTIDE SEQUENCE [LARGE SCALE GENOMIC DNA]</scope>
    <source>
        <strain evidence="4 5">SM1504</strain>
    </source>
</reference>
<dbReference type="PROSITE" id="PS50110">
    <property type="entry name" value="RESPONSE_REGULATORY"/>
    <property type="match status" value="1"/>
</dbReference>
<dbReference type="PANTHER" id="PTHR37299:SF1">
    <property type="entry name" value="STAGE 0 SPORULATION PROTEIN A HOMOLOG"/>
    <property type="match status" value="1"/>
</dbReference>
<protein>
    <submittedName>
        <fullName evidence="4">DNA-binding response regulator</fullName>
    </submittedName>
</protein>
<feature type="domain" description="Response regulatory" evidence="2">
    <location>
        <begin position="3"/>
        <end position="117"/>
    </location>
</feature>
<evidence type="ECO:0000256" key="1">
    <source>
        <dbReference type="PROSITE-ProRule" id="PRU00169"/>
    </source>
</evidence>
<dbReference type="Pfam" id="PF04397">
    <property type="entry name" value="LytTR"/>
    <property type="match status" value="1"/>
</dbReference>
<dbReference type="RefSeq" id="WP_111371220.1">
    <property type="nucleotide sequence ID" value="NZ_CP029480.1"/>
</dbReference>
<keyword evidence="4" id="KW-0238">DNA-binding</keyword>
<dbReference type="SMART" id="SM00448">
    <property type="entry name" value="REC"/>
    <property type="match status" value="1"/>
</dbReference>
<feature type="domain" description="HTH LytTR-type" evidence="3">
    <location>
        <begin position="146"/>
        <end position="249"/>
    </location>
</feature>
<dbReference type="GO" id="GO:0000156">
    <property type="term" value="F:phosphorelay response regulator activity"/>
    <property type="evidence" value="ECO:0007669"/>
    <property type="project" value="InterPro"/>
</dbReference>
<feature type="modified residue" description="4-aspartylphosphate" evidence="1">
    <location>
        <position position="56"/>
    </location>
</feature>
<dbReference type="InterPro" id="IPR001789">
    <property type="entry name" value="Sig_transdc_resp-reg_receiver"/>
</dbReference>
<dbReference type="EMBL" id="CP029480">
    <property type="protein sequence ID" value="AWV98118.1"/>
    <property type="molecule type" value="Genomic_DNA"/>
</dbReference>
<dbReference type="InterPro" id="IPR007492">
    <property type="entry name" value="LytTR_DNA-bd_dom"/>
</dbReference>
<name>A0A2Z4GAL6_9BACT</name>
<accession>A0A2Z4GAL6</accession>
<keyword evidence="5" id="KW-1185">Reference proteome</keyword>
<dbReference type="SUPFAM" id="SSF52172">
    <property type="entry name" value="CheY-like"/>
    <property type="match status" value="1"/>
</dbReference>
<evidence type="ECO:0000313" key="5">
    <source>
        <dbReference type="Proteomes" id="UP000249873"/>
    </source>
</evidence>
<evidence type="ECO:0000313" key="4">
    <source>
        <dbReference type="EMBL" id="AWV98118.1"/>
    </source>
</evidence>
<evidence type="ECO:0000259" key="2">
    <source>
        <dbReference type="PROSITE" id="PS50110"/>
    </source>
</evidence>
<proteinExistence type="predicted"/>
<organism evidence="4 5">
    <name type="scientific">Arcticibacterium luteifluviistationis</name>
    <dbReference type="NCBI Taxonomy" id="1784714"/>
    <lineage>
        <taxon>Bacteria</taxon>
        <taxon>Pseudomonadati</taxon>
        <taxon>Bacteroidota</taxon>
        <taxon>Cytophagia</taxon>
        <taxon>Cytophagales</taxon>
        <taxon>Leadbetterellaceae</taxon>
        <taxon>Arcticibacterium</taxon>
    </lineage>
</organism>
<dbReference type="InterPro" id="IPR046947">
    <property type="entry name" value="LytR-like"/>
</dbReference>
<dbReference type="Gene3D" id="2.40.50.1020">
    <property type="entry name" value="LytTr DNA-binding domain"/>
    <property type="match status" value="1"/>
</dbReference>
<dbReference type="OrthoDB" id="1646880at2"/>
<dbReference type="KEGG" id="als:DJ013_08000"/>
<dbReference type="PANTHER" id="PTHR37299">
    <property type="entry name" value="TRANSCRIPTIONAL REGULATOR-RELATED"/>
    <property type="match status" value="1"/>
</dbReference>
<dbReference type="SMART" id="SM00850">
    <property type="entry name" value="LytTR"/>
    <property type="match status" value="1"/>
</dbReference>
<sequence>MPTCVLIDDENRSIDTLKTIIENFLDEDLKILGTANSAKEGYQLILKTKPQIVFLDIEMPHQTGFDMLELFEKIDFEVIFTTGFDQYAITAIKFSALDYLLKPINIGELQLAVTKAVERFNSKSSANQIQNLLDNIKSPKDSTNKIPLPVMNGLEMVQVGQIVNCEASQDYTIITLAGGKQVLVSRSIKYFEELLTDYNFFRTHHSHLVNKEYIKKYVKGEGGYVITESGKEIPVSRRKKPEFLNWLKH</sequence>
<dbReference type="AlphaFoldDB" id="A0A2Z4GAL6"/>
<dbReference type="InterPro" id="IPR011006">
    <property type="entry name" value="CheY-like_superfamily"/>
</dbReference>
<keyword evidence="1" id="KW-0597">Phosphoprotein</keyword>
<dbReference type="GO" id="GO:0003677">
    <property type="term" value="F:DNA binding"/>
    <property type="evidence" value="ECO:0007669"/>
    <property type="project" value="UniProtKB-KW"/>
</dbReference>
<dbReference type="PROSITE" id="PS50930">
    <property type="entry name" value="HTH_LYTTR"/>
    <property type="match status" value="1"/>
</dbReference>
<gene>
    <name evidence="4" type="ORF">DJ013_08000</name>
</gene>